<gene>
    <name evidence="2" type="ORF">GCK72_011016</name>
</gene>
<dbReference type="AlphaFoldDB" id="A0A6A5H7I8"/>
<evidence type="ECO:0000313" key="2">
    <source>
        <dbReference type="EMBL" id="KAF1762754.1"/>
    </source>
</evidence>
<name>A0A6A5H7I8_CAERE</name>
<sequence length="186" mass="20546">MWHGNEKSPSKKPTSSRPLHPFRMSAMSPIKMRPDGKDRASVGPLSKPPTTLAITPLTVPPTSRREPPLTVRASQKNSRGNTIASSSTSTVSNRIKRCRQIPKRYRNAESEEAAIRSRHLQNLAARSTILYRRFQATVVAVATIPAVATTPAVTPKPRPFSLFCIQILDFGDDFTIIEQHSSAPYS</sequence>
<dbReference type="EMBL" id="WUAV01000003">
    <property type="protein sequence ID" value="KAF1762754.1"/>
    <property type="molecule type" value="Genomic_DNA"/>
</dbReference>
<feature type="compositionally biased region" description="Polar residues" evidence="1">
    <location>
        <begin position="72"/>
        <end position="90"/>
    </location>
</feature>
<evidence type="ECO:0000313" key="3">
    <source>
        <dbReference type="Proteomes" id="UP000483820"/>
    </source>
</evidence>
<dbReference type="KEGG" id="crq:GCK72_011016"/>
<reference evidence="2 3" key="1">
    <citation type="submission" date="2019-12" db="EMBL/GenBank/DDBJ databases">
        <title>Chromosome-level assembly of the Caenorhabditis remanei genome.</title>
        <authorList>
            <person name="Teterina A.A."/>
            <person name="Willis J.H."/>
            <person name="Phillips P.C."/>
        </authorList>
    </citation>
    <scope>NUCLEOTIDE SEQUENCE [LARGE SCALE GENOMIC DNA]</scope>
    <source>
        <strain evidence="2 3">PX506</strain>
        <tissue evidence="2">Whole organism</tissue>
    </source>
</reference>
<evidence type="ECO:0000256" key="1">
    <source>
        <dbReference type="SAM" id="MobiDB-lite"/>
    </source>
</evidence>
<dbReference type="GeneID" id="78775056"/>
<accession>A0A6A5H7I8</accession>
<organism evidence="2 3">
    <name type="scientific">Caenorhabditis remanei</name>
    <name type="common">Caenorhabditis vulgaris</name>
    <dbReference type="NCBI Taxonomy" id="31234"/>
    <lineage>
        <taxon>Eukaryota</taxon>
        <taxon>Metazoa</taxon>
        <taxon>Ecdysozoa</taxon>
        <taxon>Nematoda</taxon>
        <taxon>Chromadorea</taxon>
        <taxon>Rhabditida</taxon>
        <taxon>Rhabditina</taxon>
        <taxon>Rhabditomorpha</taxon>
        <taxon>Rhabditoidea</taxon>
        <taxon>Rhabditidae</taxon>
        <taxon>Peloderinae</taxon>
        <taxon>Caenorhabditis</taxon>
    </lineage>
</organism>
<protein>
    <submittedName>
        <fullName evidence="2">Uncharacterized protein</fullName>
    </submittedName>
</protein>
<proteinExistence type="predicted"/>
<feature type="region of interest" description="Disordered" evidence="1">
    <location>
        <begin position="1"/>
        <end position="90"/>
    </location>
</feature>
<dbReference type="RefSeq" id="XP_053587735.1">
    <property type="nucleotide sequence ID" value="XM_053728158.1"/>
</dbReference>
<dbReference type="Proteomes" id="UP000483820">
    <property type="component" value="Chromosome III"/>
</dbReference>
<comment type="caution">
    <text evidence="2">The sequence shown here is derived from an EMBL/GenBank/DDBJ whole genome shotgun (WGS) entry which is preliminary data.</text>
</comment>
<dbReference type="CTD" id="78775056"/>